<feature type="domain" description="Fe-containing alcohol dehydrogenase-like C-terminal" evidence="1">
    <location>
        <begin position="6"/>
        <end position="73"/>
    </location>
</feature>
<evidence type="ECO:0000313" key="3">
    <source>
        <dbReference type="Proteomes" id="UP000439965"/>
    </source>
</evidence>
<accession>A0A6I4XV62</accession>
<sequence>GIVEQEEEVAAKKGIQALYDYFVACGIPMTLPEVGIEADKFEEMAQQAVAHSAIAEKAYVPLDAADIVAIYKDCLTESQFI</sequence>
<comment type="caution">
    <text evidence="2">The sequence shown here is derived from an EMBL/GenBank/DDBJ whole genome shotgun (WGS) entry which is preliminary data.</text>
</comment>
<dbReference type="EMBL" id="WVTI01000039">
    <property type="protein sequence ID" value="MXS27560.1"/>
    <property type="molecule type" value="Genomic_DNA"/>
</dbReference>
<feature type="non-terminal residue" evidence="2">
    <location>
        <position position="1"/>
    </location>
</feature>
<evidence type="ECO:0000313" key="2">
    <source>
        <dbReference type="EMBL" id="MXS27560.1"/>
    </source>
</evidence>
<protein>
    <submittedName>
        <fullName evidence="2">Iron-containing alcohol dehydrogenase</fullName>
    </submittedName>
</protein>
<dbReference type="Pfam" id="PF25137">
    <property type="entry name" value="ADH_Fe_C"/>
    <property type="match status" value="1"/>
</dbReference>
<reference evidence="2 3" key="1">
    <citation type="submission" date="2019-04" db="EMBL/GenBank/DDBJ databases">
        <title>Step-wise assembly of the neonatal virome modulated by breast feeding.</title>
        <authorList>
            <person name="Liang G."/>
            <person name="Bushman F."/>
        </authorList>
    </citation>
    <scope>NUCLEOTIDE SEQUENCE [LARGE SCALE GENOMIC DNA]</scope>
    <source>
        <strain evidence="2 3">E3404</strain>
    </source>
</reference>
<dbReference type="AlphaFoldDB" id="A0A6I4XV62"/>
<dbReference type="SUPFAM" id="SSF56796">
    <property type="entry name" value="Dehydroquinate synthase-like"/>
    <property type="match status" value="1"/>
</dbReference>
<dbReference type="Gene3D" id="1.20.1090.10">
    <property type="entry name" value="Dehydroquinate synthase-like - alpha domain"/>
    <property type="match status" value="1"/>
</dbReference>
<evidence type="ECO:0000259" key="1">
    <source>
        <dbReference type="Pfam" id="PF25137"/>
    </source>
</evidence>
<dbReference type="Proteomes" id="UP000439965">
    <property type="component" value="Unassembled WGS sequence"/>
</dbReference>
<proteinExistence type="predicted"/>
<dbReference type="InterPro" id="IPR056798">
    <property type="entry name" value="ADH_Fe_C"/>
</dbReference>
<gene>
    <name evidence="2" type="ORF">GTI89_16030</name>
</gene>
<name>A0A6I4XV62_ENTGA</name>
<organism evidence="2 3">
    <name type="scientific">Enterococcus gallinarum</name>
    <dbReference type="NCBI Taxonomy" id="1353"/>
    <lineage>
        <taxon>Bacteria</taxon>
        <taxon>Bacillati</taxon>
        <taxon>Bacillota</taxon>
        <taxon>Bacilli</taxon>
        <taxon>Lactobacillales</taxon>
        <taxon>Enterococcaceae</taxon>
        <taxon>Enterococcus</taxon>
    </lineage>
</organism>